<feature type="transmembrane region" description="Helical" evidence="6">
    <location>
        <begin position="179"/>
        <end position="199"/>
    </location>
</feature>
<keyword evidence="2" id="KW-1003">Cell membrane</keyword>
<dbReference type="CDD" id="cd16015">
    <property type="entry name" value="LTA_synthase"/>
    <property type="match status" value="1"/>
</dbReference>
<feature type="transmembrane region" description="Helical" evidence="6">
    <location>
        <begin position="59"/>
        <end position="78"/>
    </location>
</feature>
<evidence type="ECO:0000256" key="3">
    <source>
        <dbReference type="ARBA" id="ARBA00022692"/>
    </source>
</evidence>
<evidence type="ECO:0000259" key="7">
    <source>
        <dbReference type="Pfam" id="PF00884"/>
    </source>
</evidence>
<comment type="caution">
    <text evidence="8">The sequence shown here is derived from an EMBL/GenBank/DDBJ whole genome shotgun (WGS) entry which is preliminary data.</text>
</comment>
<keyword evidence="4 6" id="KW-1133">Transmembrane helix</keyword>
<dbReference type="InterPro" id="IPR050448">
    <property type="entry name" value="OpgB/LTA_synthase_biosynth"/>
</dbReference>
<evidence type="ECO:0000256" key="5">
    <source>
        <dbReference type="ARBA" id="ARBA00023136"/>
    </source>
</evidence>
<sequence length="626" mass="70948">MSDTDMRTRFKYLFLTYFLFVLLFLVQKPVFILYHWLLFREMTWRDWWQVSWHGLMQDLSVAAALTLIPAILLLITIWSRNRIWRRLAKFYFVFISLLIAVVYITDLAFFRSVGGHLGASQWLAFLHSPQSMFSDMNAWAILGGGVGIVLMAIFVYALFYSMLRNDRFEKKLLPLNKPFFTLLFVLLIGVFILPVRQLASHDSLTANRQDDFQNHPQLYQASLNPLRCMFDSTPTIAPCEEQPSSIPSYHFMDADEANKLAQRMLDPDVIHQQYHAPKFWILNTARPNILLLVLNGIDSQLMSSLGGMQDVMPQLDQLSSEGMLFRQFYASGTTSHEGISALLTSTPAIAVSHDEGGQHAPSLIRELHKQGYTSAFLDGGAANIQQKEAYLSALGFQSVTTKAQFDKQQCAKKGGVYDQHLFRYFLDNLRQDKGVKPWLKVIQTAHLDESAAIPSQRLTNKKLNRYAYTDSCVGQFITELKQLPQWKEMLVVITSSHVGGNPTESNPLSTHRYHIPLLFLGGALKGPGNIDIYGSQTDLVATLCGQLGLSHQMFQYSKDMFNPNSPHFAFFTAPHTLGLLDEANLVTYDINRKWVAVSQGNAKAAHLKAAQAYLQHICATFFPQRK</sequence>
<keyword evidence="5 6" id="KW-0472">Membrane</keyword>
<dbReference type="PANTHER" id="PTHR47371:SF3">
    <property type="entry name" value="PHOSPHOGLYCEROL TRANSFERASE I"/>
    <property type="match status" value="1"/>
</dbReference>
<feature type="transmembrane region" description="Helical" evidence="6">
    <location>
        <begin position="12"/>
        <end position="39"/>
    </location>
</feature>
<evidence type="ECO:0000256" key="6">
    <source>
        <dbReference type="SAM" id="Phobius"/>
    </source>
</evidence>
<organism evidence="8 9">
    <name type="scientific">Hoylesella timonensis</name>
    <dbReference type="NCBI Taxonomy" id="386414"/>
    <lineage>
        <taxon>Bacteria</taxon>
        <taxon>Pseudomonadati</taxon>
        <taxon>Bacteroidota</taxon>
        <taxon>Bacteroidia</taxon>
        <taxon>Bacteroidales</taxon>
        <taxon>Prevotellaceae</taxon>
        <taxon>Hoylesella</taxon>
    </lineage>
</organism>
<evidence type="ECO:0000256" key="2">
    <source>
        <dbReference type="ARBA" id="ARBA00022475"/>
    </source>
</evidence>
<reference evidence="8 9" key="1">
    <citation type="submission" date="2017-03" db="EMBL/GenBank/DDBJ databases">
        <authorList>
            <person name="Afonso C.L."/>
            <person name="Miller P.J."/>
            <person name="Scott M.A."/>
            <person name="Spackman E."/>
            <person name="Goraichik I."/>
            <person name="Dimitrov K.M."/>
            <person name="Suarez D.L."/>
            <person name="Swayne D.E."/>
        </authorList>
    </citation>
    <scope>NUCLEOTIDE SEQUENCE [LARGE SCALE GENOMIC DNA]</scope>
    <source>
        <strain evidence="8 9">DNF00076</strain>
    </source>
</reference>
<evidence type="ECO:0000313" key="8">
    <source>
        <dbReference type="EMBL" id="PNP96368.1"/>
    </source>
</evidence>
<dbReference type="Gene3D" id="3.40.720.10">
    <property type="entry name" value="Alkaline Phosphatase, subunit A"/>
    <property type="match status" value="1"/>
</dbReference>
<feature type="transmembrane region" description="Helical" evidence="6">
    <location>
        <begin position="138"/>
        <end position="159"/>
    </location>
</feature>
<dbReference type="InterPro" id="IPR000917">
    <property type="entry name" value="Sulfatase_N"/>
</dbReference>
<proteinExistence type="predicted"/>
<feature type="transmembrane region" description="Helical" evidence="6">
    <location>
        <begin position="90"/>
        <end position="110"/>
    </location>
</feature>
<name>A0A2K0XPI5_9BACT</name>
<feature type="domain" description="Sulfatase N-terminal" evidence="7">
    <location>
        <begin position="287"/>
        <end position="548"/>
    </location>
</feature>
<comment type="subcellular location">
    <subcellularLocation>
        <location evidence="1">Cell membrane</location>
        <topology evidence="1">Multi-pass membrane protein</topology>
    </subcellularLocation>
</comment>
<evidence type="ECO:0000256" key="1">
    <source>
        <dbReference type="ARBA" id="ARBA00004651"/>
    </source>
</evidence>
<accession>A0A2K0XPI5</accession>
<dbReference type="AlphaFoldDB" id="A0A2K0XPI5"/>
<dbReference type="PANTHER" id="PTHR47371">
    <property type="entry name" value="LIPOTEICHOIC ACID SYNTHASE"/>
    <property type="match status" value="1"/>
</dbReference>
<evidence type="ECO:0000313" key="9">
    <source>
        <dbReference type="Proteomes" id="UP000236634"/>
    </source>
</evidence>
<protein>
    <recommendedName>
        <fullName evidence="7">Sulfatase N-terminal domain-containing protein</fullName>
    </recommendedName>
</protein>
<dbReference type="InterPro" id="IPR017850">
    <property type="entry name" value="Alkaline_phosphatase_core_sf"/>
</dbReference>
<gene>
    <name evidence="8" type="ORF">BFS16_00335</name>
</gene>
<dbReference type="Pfam" id="PF00884">
    <property type="entry name" value="Sulfatase"/>
    <property type="match status" value="1"/>
</dbReference>
<dbReference type="Proteomes" id="UP000236634">
    <property type="component" value="Unassembled WGS sequence"/>
</dbReference>
<keyword evidence="3 6" id="KW-0812">Transmembrane</keyword>
<dbReference type="SUPFAM" id="SSF53649">
    <property type="entry name" value="Alkaline phosphatase-like"/>
    <property type="match status" value="1"/>
</dbReference>
<evidence type="ECO:0000256" key="4">
    <source>
        <dbReference type="ARBA" id="ARBA00022989"/>
    </source>
</evidence>
<dbReference type="EMBL" id="NBAX01000001">
    <property type="protein sequence ID" value="PNP96368.1"/>
    <property type="molecule type" value="Genomic_DNA"/>
</dbReference>
<dbReference type="GO" id="GO:0005886">
    <property type="term" value="C:plasma membrane"/>
    <property type="evidence" value="ECO:0007669"/>
    <property type="project" value="UniProtKB-SubCell"/>
</dbReference>